<dbReference type="EMBL" id="JBEPMM010000025">
    <property type="protein sequence ID" value="MET3695261.1"/>
    <property type="molecule type" value="Genomic_DNA"/>
</dbReference>
<organism evidence="3 4">
    <name type="scientific">Methylobacterium goesingense</name>
    <dbReference type="NCBI Taxonomy" id="243690"/>
    <lineage>
        <taxon>Bacteria</taxon>
        <taxon>Pseudomonadati</taxon>
        <taxon>Pseudomonadota</taxon>
        <taxon>Alphaproteobacteria</taxon>
        <taxon>Hyphomicrobiales</taxon>
        <taxon>Methylobacteriaceae</taxon>
        <taxon>Methylobacterium</taxon>
    </lineage>
</organism>
<comment type="caution">
    <text evidence="3">The sequence shown here is derived from an EMBL/GenBank/DDBJ whole genome shotgun (WGS) entry which is preliminary data.</text>
</comment>
<keyword evidence="4" id="KW-1185">Reference proteome</keyword>
<sequence length="231" mass="26411">MAGKDAIYEAMIYKACDKLLAARKRVSLRNLIAALPNGGTNRIVGPILRDWKSDRDYRPRLVVNDLPEAVQGELVAFSRAVVEAAQASQAKHFENDRRKLEARLRANDELRDDALTECDFLREENVRLAREAAEVLRLRAENEQMRRRLDRIRAEEFWDRVMAEVAEMMPVGGTRPLGEILAGLKDSIHRGARLHKEPLDEDTLKKKMIGRWEHGKYFEKAPDGTLVRKAG</sequence>
<accession>A0ABV2LBN6</accession>
<evidence type="ECO:0000313" key="4">
    <source>
        <dbReference type="Proteomes" id="UP001549145"/>
    </source>
</evidence>
<proteinExistence type="predicted"/>
<feature type="domain" description="KfrA N-terminal DNA-binding" evidence="2">
    <location>
        <begin position="10"/>
        <end position="124"/>
    </location>
</feature>
<name>A0ABV2LBN6_9HYPH</name>
<gene>
    <name evidence="3" type="ORF">ABID43_004829</name>
</gene>
<dbReference type="Proteomes" id="UP001549145">
    <property type="component" value="Unassembled WGS sequence"/>
</dbReference>
<dbReference type="Pfam" id="PF11740">
    <property type="entry name" value="KfrA_N"/>
    <property type="match status" value="1"/>
</dbReference>
<evidence type="ECO:0000256" key="1">
    <source>
        <dbReference type="SAM" id="Coils"/>
    </source>
</evidence>
<evidence type="ECO:0000313" key="3">
    <source>
        <dbReference type="EMBL" id="MET3695261.1"/>
    </source>
</evidence>
<evidence type="ECO:0000259" key="2">
    <source>
        <dbReference type="Pfam" id="PF11740"/>
    </source>
</evidence>
<reference evidence="3 4" key="1">
    <citation type="submission" date="2024-06" db="EMBL/GenBank/DDBJ databases">
        <title>Genomic Encyclopedia of Type Strains, Phase IV (KMG-IV): sequencing the most valuable type-strain genomes for metagenomic binning, comparative biology and taxonomic classification.</title>
        <authorList>
            <person name="Goeker M."/>
        </authorList>
    </citation>
    <scope>NUCLEOTIDE SEQUENCE [LARGE SCALE GENOMIC DNA]</scope>
    <source>
        <strain evidence="3 4">DSM 21331</strain>
    </source>
</reference>
<keyword evidence="1" id="KW-0175">Coiled coil</keyword>
<protein>
    <recommendedName>
        <fullName evidence="2">KfrA N-terminal DNA-binding domain-containing protein</fullName>
    </recommendedName>
</protein>
<dbReference type="InterPro" id="IPR021104">
    <property type="entry name" value="KfrA_DNA-bd_N"/>
</dbReference>
<dbReference type="RefSeq" id="WP_238280937.1">
    <property type="nucleotide sequence ID" value="NZ_BPQL01000107.1"/>
</dbReference>
<feature type="coiled-coil region" evidence="1">
    <location>
        <begin position="111"/>
        <end position="155"/>
    </location>
</feature>